<organism evidence="17 18">
    <name type="scientific">Scheffersomyces spartinae</name>
    <dbReference type="NCBI Taxonomy" id="45513"/>
    <lineage>
        <taxon>Eukaryota</taxon>
        <taxon>Fungi</taxon>
        <taxon>Dikarya</taxon>
        <taxon>Ascomycota</taxon>
        <taxon>Saccharomycotina</taxon>
        <taxon>Pichiomycetes</taxon>
        <taxon>Debaryomycetaceae</taxon>
        <taxon>Scheffersomyces</taxon>
    </lineage>
</organism>
<dbReference type="OrthoDB" id="1158011at2759"/>
<keyword evidence="10 15" id="KW-0472">Membrane</keyword>
<name>A0A9P8AHQ9_9ASCO</name>
<dbReference type="CDD" id="cd23799">
    <property type="entry name" value="UBCc_UBE2J"/>
    <property type="match status" value="1"/>
</dbReference>
<keyword evidence="18" id="KW-1185">Reference proteome</keyword>
<evidence type="ECO:0000313" key="18">
    <source>
        <dbReference type="Proteomes" id="UP000790833"/>
    </source>
</evidence>
<evidence type="ECO:0000256" key="5">
    <source>
        <dbReference type="ARBA" id="ARBA00022741"/>
    </source>
</evidence>
<evidence type="ECO:0000256" key="10">
    <source>
        <dbReference type="ARBA" id="ARBA00023136"/>
    </source>
</evidence>
<evidence type="ECO:0000256" key="11">
    <source>
        <dbReference type="ARBA" id="ARBA00039885"/>
    </source>
</evidence>
<evidence type="ECO:0000256" key="14">
    <source>
        <dbReference type="ARBA" id="ARBA00042191"/>
    </source>
</evidence>
<evidence type="ECO:0000256" key="7">
    <source>
        <dbReference type="ARBA" id="ARBA00022824"/>
    </source>
</evidence>
<dbReference type="InterPro" id="IPR016135">
    <property type="entry name" value="UBQ-conjugating_enzyme/RWD"/>
</dbReference>
<evidence type="ECO:0000256" key="3">
    <source>
        <dbReference type="ARBA" id="ARBA00022679"/>
    </source>
</evidence>
<feature type="domain" description="UBC core" evidence="16">
    <location>
        <begin position="5"/>
        <end position="163"/>
    </location>
</feature>
<evidence type="ECO:0000256" key="2">
    <source>
        <dbReference type="ARBA" id="ARBA00012486"/>
    </source>
</evidence>
<gene>
    <name evidence="17" type="primary">UBC6</name>
    <name evidence="17" type="ORF">KQ657_001147</name>
</gene>
<comment type="subcellular location">
    <subcellularLocation>
        <location evidence="1">Endoplasmic reticulum membrane</location>
    </subcellularLocation>
</comment>
<proteinExistence type="predicted"/>
<dbReference type="FunFam" id="3.10.110.10:FF:000023">
    <property type="entry name" value="Ubiquitin-conjugating enzyme E2 J2"/>
    <property type="match status" value="1"/>
</dbReference>
<dbReference type="EC" id="2.3.2.23" evidence="2"/>
<keyword evidence="4 15" id="KW-0812">Transmembrane</keyword>
<keyword evidence="3" id="KW-0808">Transferase</keyword>
<evidence type="ECO:0000256" key="13">
    <source>
        <dbReference type="ARBA" id="ARBA00042181"/>
    </source>
</evidence>
<keyword evidence="7" id="KW-0256">Endoplasmic reticulum</keyword>
<dbReference type="GO" id="GO:0061631">
    <property type="term" value="F:ubiquitin conjugating enzyme activity"/>
    <property type="evidence" value="ECO:0007669"/>
    <property type="project" value="UniProtKB-EC"/>
</dbReference>
<dbReference type="GO" id="GO:0005789">
    <property type="term" value="C:endoplasmic reticulum membrane"/>
    <property type="evidence" value="ECO:0007669"/>
    <property type="project" value="UniProtKB-SubCell"/>
</dbReference>
<dbReference type="GO" id="GO:0005524">
    <property type="term" value="F:ATP binding"/>
    <property type="evidence" value="ECO:0007669"/>
    <property type="project" value="UniProtKB-KW"/>
</dbReference>
<dbReference type="PROSITE" id="PS50127">
    <property type="entry name" value="UBC_2"/>
    <property type="match status" value="1"/>
</dbReference>
<evidence type="ECO:0000256" key="6">
    <source>
        <dbReference type="ARBA" id="ARBA00022786"/>
    </source>
</evidence>
<dbReference type="Gene3D" id="3.10.110.10">
    <property type="entry name" value="Ubiquitin Conjugating Enzyme"/>
    <property type="match status" value="1"/>
</dbReference>
<evidence type="ECO:0000259" key="16">
    <source>
        <dbReference type="PROSITE" id="PS50127"/>
    </source>
</evidence>
<keyword evidence="8" id="KW-0067">ATP-binding</keyword>
<evidence type="ECO:0000256" key="9">
    <source>
        <dbReference type="ARBA" id="ARBA00022989"/>
    </source>
</evidence>
<evidence type="ECO:0000313" key="17">
    <source>
        <dbReference type="EMBL" id="KAG7193032.1"/>
    </source>
</evidence>
<reference evidence="17" key="1">
    <citation type="submission" date="2021-03" db="EMBL/GenBank/DDBJ databases">
        <authorList>
            <person name="Palmer J.M."/>
        </authorList>
    </citation>
    <scope>NUCLEOTIDE SEQUENCE</scope>
    <source>
        <strain evidence="17">ARV_011</strain>
    </source>
</reference>
<dbReference type="RefSeq" id="XP_043048581.1">
    <property type="nucleotide sequence ID" value="XM_043191949.1"/>
</dbReference>
<evidence type="ECO:0000256" key="1">
    <source>
        <dbReference type="ARBA" id="ARBA00004586"/>
    </source>
</evidence>
<dbReference type="EMBL" id="JAHMUF010000014">
    <property type="protein sequence ID" value="KAG7193032.1"/>
    <property type="molecule type" value="Genomic_DNA"/>
</dbReference>
<dbReference type="InterPro" id="IPR050113">
    <property type="entry name" value="Ub_conjugating_enzyme"/>
</dbReference>
<dbReference type="GeneID" id="66114521"/>
<evidence type="ECO:0000256" key="15">
    <source>
        <dbReference type="SAM" id="Phobius"/>
    </source>
</evidence>
<accession>A0A9P8AHQ9</accession>
<protein>
    <recommendedName>
        <fullName evidence="11">Ubiquitin-conjugating enzyme E2 6</fullName>
        <ecNumber evidence="2">2.3.2.23</ecNumber>
    </recommendedName>
    <alternativeName>
        <fullName evidence="13">E2 ubiquitin-conjugating enzyme 6</fullName>
    </alternativeName>
    <alternativeName>
        <fullName evidence="14">Ubiquitin carrier protein UBC6</fullName>
    </alternativeName>
    <alternativeName>
        <fullName evidence="12">Ubiquitin-protein ligase UBC6</fullName>
    </alternativeName>
</protein>
<dbReference type="SMART" id="SM00212">
    <property type="entry name" value="UBCc"/>
    <property type="match status" value="1"/>
</dbReference>
<evidence type="ECO:0000256" key="8">
    <source>
        <dbReference type="ARBA" id="ARBA00022840"/>
    </source>
</evidence>
<feature type="transmembrane region" description="Helical" evidence="15">
    <location>
        <begin position="236"/>
        <end position="257"/>
    </location>
</feature>
<dbReference type="PANTHER" id="PTHR24067">
    <property type="entry name" value="UBIQUITIN-CONJUGATING ENZYME E2"/>
    <property type="match status" value="1"/>
</dbReference>
<dbReference type="Pfam" id="PF00179">
    <property type="entry name" value="UQ_con"/>
    <property type="match status" value="1"/>
</dbReference>
<dbReference type="SUPFAM" id="SSF54495">
    <property type="entry name" value="UBC-like"/>
    <property type="match status" value="1"/>
</dbReference>
<dbReference type="AlphaFoldDB" id="A0A9P8AHQ9"/>
<keyword evidence="5" id="KW-0547">Nucleotide-binding</keyword>
<keyword evidence="6" id="KW-0833">Ubl conjugation pathway</keyword>
<keyword evidence="9 15" id="KW-1133">Transmembrane helix</keyword>
<dbReference type="InterPro" id="IPR000608">
    <property type="entry name" value="UBC"/>
</dbReference>
<dbReference type="Proteomes" id="UP000790833">
    <property type="component" value="Unassembled WGS sequence"/>
</dbReference>
<sequence>MVSTPAQKKLTKEYRSIQASPPQYIVAKPSDANILEWHYVITGPPKTPYEDGQYHGILRFPKEYPFLPPSIIMITPLGRFQCNTRLCLLISDYHPDTWNPTWSVLTILVGLLSFMTGDETTMGSITTSDYTKIQLAQASKAWNCSENVRFRQQFPELYQQNLLYVKQKKLDEDTAAAVKAAAVAAKSVKSDANSGTINLDELDLEDRIRILLENEIKGRDNGGINNREQNDGLLKLVQRFSMLGVFVAVVAAFANYFRS</sequence>
<evidence type="ECO:0000256" key="12">
    <source>
        <dbReference type="ARBA" id="ARBA00041570"/>
    </source>
</evidence>
<evidence type="ECO:0000256" key="4">
    <source>
        <dbReference type="ARBA" id="ARBA00022692"/>
    </source>
</evidence>
<comment type="caution">
    <text evidence="17">The sequence shown here is derived from an EMBL/GenBank/DDBJ whole genome shotgun (WGS) entry which is preliminary data.</text>
</comment>